<sequence>MARLEFSGTRDTAPRWMGDYGDRQSLLPGGVRVNKYKFAESNSIRQISSGVLLGRRANATHWEPVNNNLNTTLSTILTAVVASGGTVLPVASTSGYRAGDVLSIAAADYTIASNGVNDLNSTLTITAGLGASAASGVAVALKTAVAHDDFYLLAYDIDDANRNPDATLYRHQALVYYNYLPEYPFTGLANVLTKIKELYQTTQGG</sequence>
<dbReference type="KEGG" id="nfl:COO91_03363"/>
<evidence type="ECO:0000313" key="1">
    <source>
        <dbReference type="EMBL" id="AUB37418.1"/>
    </source>
</evidence>
<dbReference type="RefSeq" id="WP_100899063.1">
    <property type="nucleotide sequence ID" value="NZ_CAWNNC010000001.1"/>
</dbReference>
<proteinExistence type="predicted"/>
<dbReference type="AlphaFoldDB" id="A0A2K8SPT5"/>
<dbReference type="OrthoDB" id="1955612at2"/>
<evidence type="ECO:0000313" key="2">
    <source>
        <dbReference type="Proteomes" id="UP000232003"/>
    </source>
</evidence>
<gene>
    <name evidence="1" type="ORF">COO91_03363</name>
</gene>
<protein>
    <submittedName>
        <fullName evidence="1">Uncharacterized protein</fullName>
    </submittedName>
</protein>
<dbReference type="EMBL" id="CP024785">
    <property type="protein sequence ID" value="AUB37418.1"/>
    <property type="molecule type" value="Genomic_DNA"/>
</dbReference>
<keyword evidence="2" id="KW-1185">Reference proteome</keyword>
<dbReference type="Proteomes" id="UP000232003">
    <property type="component" value="Chromosome"/>
</dbReference>
<accession>A0A2K8SPT5</accession>
<organism evidence="1 2">
    <name type="scientific">Nostoc flagelliforme CCNUN1</name>
    <dbReference type="NCBI Taxonomy" id="2038116"/>
    <lineage>
        <taxon>Bacteria</taxon>
        <taxon>Bacillati</taxon>
        <taxon>Cyanobacteriota</taxon>
        <taxon>Cyanophyceae</taxon>
        <taxon>Nostocales</taxon>
        <taxon>Nostocaceae</taxon>
        <taxon>Nostoc</taxon>
    </lineage>
</organism>
<reference evidence="1 2" key="1">
    <citation type="submission" date="2017-11" db="EMBL/GenBank/DDBJ databases">
        <title>Complete genome of a free-living desiccation-tolerant cyanobacterium and its photosynthetic adaptation to extreme terrestrial habitat.</title>
        <authorList>
            <person name="Shang J."/>
        </authorList>
    </citation>
    <scope>NUCLEOTIDE SEQUENCE [LARGE SCALE GENOMIC DNA]</scope>
    <source>
        <strain evidence="1 2">CCNUN1</strain>
    </source>
</reference>
<name>A0A2K8SPT5_9NOSO</name>